<evidence type="ECO:0000313" key="3">
    <source>
        <dbReference type="Proteomes" id="UP000779507"/>
    </source>
</evidence>
<protein>
    <submittedName>
        <fullName evidence="2">N-acetylneuraminic acid mutarotase</fullName>
    </submittedName>
</protein>
<reference evidence="2 3" key="1">
    <citation type="submission" date="2020-05" db="EMBL/GenBank/DDBJ databases">
        <title>Genomic Encyclopedia of Type Strains, Phase IV (KMG-V): Genome sequencing to study the core and pangenomes of soil and plant-associated prokaryotes.</title>
        <authorList>
            <person name="Whitman W."/>
        </authorList>
    </citation>
    <scope>NUCLEOTIDE SEQUENCE [LARGE SCALE GENOMIC DNA]</scope>
    <source>
        <strain evidence="2 3">9A</strain>
    </source>
</reference>
<gene>
    <name evidence="2" type="ORF">HNP98_003334</name>
</gene>
<organism evidence="2 3">
    <name type="scientific">Hymenobacter caeli</name>
    <dbReference type="NCBI Taxonomy" id="2735894"/>
    <lineage>
        <taxon>Bacteria</taxon>
        <taxon>Pseudomonadati</taxon>
        <taxon>Bacteroidota</taxon>
        <taxon>Cytophagia</taxon>
        <taxon>Cytophagales</taxon>
        <taxon>Hymenobacteraceae</taxon>
        <taxon>Hymenobacter</taxon>
    </lineage>
</organism>
<dbReference type="RefSeq" id="WP_173811263.1">
    <property type="nucleotide sequence ID" value="NZ_JABSNP010000017.1"/>
</dbReference>
<dbReference type="Proteomes" id="UP000779507">
    <property type="component" value="Unassembled WGS sequence"/>
</dbReference>
<dbReference type="InterPro" id="IPR015915">
    <property type="entry name" value="Kelch-typ_b-propeller"/>
</dbReference>
<dbReference type="EMBL" id="JABSNP010000017">
    <property type="protein sequence ID" value="NRT20491.1"/>
    <property type="molecule type" value="Genomic_DNA"/>
</dbReference>
<feature type="chain" id="PRO_5046994086" evidence="1">
    <location>
        <begin position="22"/>
        <end position="344"/>
    </location>
</feature>
<feature type="signal peptide" evidence="1">
    <location>
        <begin position="1"/>
        <end position="21"/>
    </location>
</feature>
<keyword evidence="3" id="KW-1185">Reference proteome</keyword>
<keyword evidence="1" id="KW-0732">Signal</keyword>
<comment type="caution">
    <text evidence="2">The sequence shown here is derived from an EMBL/GenBank/DDBJ whole genome shotgun (WGS) entry which is preliminary data.</text>
</comment>
<dbReference type="Pfam" id="PF01344">
    <property type="entry name" value="Kelch_1"/>
    <property type="match status" value="1"/>
</dbReference>
<dbReference type="InterPro" id="IPR006652">
    <property type="entry name" value="Kelch_1"/>
</dbReference>
<proteinExistence type="predicted"/>
<name>A0ABX2FTH7_9BACT</name>
<evidence type="ECO:0000256" key="1">
    <source>
        <dbReference type="SAM" id="SignalP"/>
    </source>
</evidence>
<dbReference type="Gene3D" id="2.120.10.80">
    <property type="entry name" value="Kelch-type beta propeller"/>
    <property type="match status" value="2"/>
</dbReference>
<dbReference type="PANTHER" id="PTHR45632">
    <property type="entry name" value="LD33804P"/>
    <property type="match status" value="1"/>
</dbReference>
<evidence type="ECO:0000313" key="2">
    <source>
        <dbReference type="EMBL" id="NRT20491.1"/>
    </source>
</evidence>
<dbReference type="PROSITE" id="PS51257">
    <property type="entry name" value="PROKAR_LIPOPROTEIN"/>
    <property type="match status" value="1"/>
</dbReference>
<sequence>MKKIFSVVLLALATLGLGSCKKSDDTAAVTGVWTRQAYFSGLARSGAVAFTINGKAYAGLGQNGIDTLGAFKDFYTFNPAVNSWTPVARFPGKGRYFATAFSDSQYGYVGTGYDGLNYLADFWRYDPAANKWTRIADFPAARYGAVAFTAKNTGYVGTGYNGSAQNDFYQYNATANTWTSIGYPGAKRQGASAFTINDIGYVMLGTANAAYPVDVYSYDPAANKWTQHRDLILHSASSTDGLDYDYHLVPRTNASTFTVGAMGYIALGSNGAVETDCWAYDPSVDTWTVKTAFTAATTSGGSGGAARTNGIGFGIGSLGYVGLGTNGTTRIDDLYQFDPNAVIQ</sequence>
<dbReference type="SUPFAM" id="SSF117281">
    <property type="entry name" value="Kelch motif"/>
    <property type="match status" value="2"/>
</dbReference>
<accession>A0ABX2FTH7</accession>